<proteinExistence type="predicted"/>
<protein>
    <submittedName>
        <fullName evidence="1">Uncharacterized protein</fullName>
    </submittedName>
</protein>
<name>A0A6V7W7R9_MELEN</name>
<evidence type="ECO:0000313" key="2">
    <source>
        <dbReference type="Proteomes" id="UP000580250"/>
    </source>
</evidence>
<reference evidence="1 2" key="1">
    <citation type="submission" date="2020-08" db="EMBL/GenBank/DDBJ databases">
        <authorList>
            <person name="Koutsovoulos G."/>
            <person name="Danchin GJ E."/>
        </authorList>
    </citation>
    <scope>NUCLEOTIDE SEQUENCE [LARGE SCALE GENOMIC DNA]</scope>
</reference>
<organism evidence="1 2">
    <name type="scientific">Meloidogyne enterolobii</name>
    <name type="common">Root-knot nematode worm</name>
    <name type="synonym">Meloidogyne mayaguensis</name>
    <dbReference type="NCBI Taxonomy" id="390850"/>
    <lineage>
        <taxon>Eukaryota</taxon>
        <taxon>Metazoa</taxon>
        <taxon>Ecdysozoa</taxon>
        <taxon>Nematoda</taxon>
        <taxon>Chromadorea</taxon>
        <taxon>Rhabditida</taxon>
        <taxon>Tylenchina</taxon>
        <taxon>Tylenchomorpha</taxon>
        <taxon>Tylenchoidea</taxon>
        <taxon>Meloidogynidae</taxon>
        <taxon>Meloidogyninae</taxon>
        <taxon>Meloidogyne</taxon>
    </lineage>
</organism>
<dbReference type="Proteomes" id="UP000580250">
    <property type="component" value="Unassembled WGS sequence"/>
</dbReference>
<sequence>MYKYNLRNPSCFAGYDYDTTSIILHTSTNAMFPGLSGYPNTKTDRYWYCFDYDGHCKDFYFVNGVKCDKNFTYDLEWKVGRLSAAIRQFHLHLNKLDRISNNHSQSIGKLTVKVHEIAETVINLNILNTSIF</sequence>
<accession>A0A6V7W7R9</accession>
<dbReference type="AlphaFoldDB" id="A0A6V7W7R9"/>
<dbReference type="EMBL" id="CAJEWN010000457">
    <property type="protein sequence ID" value="CAD2183124.1"/>
    <property type="molecule type" value="Genomic_DNA"/>
</dbReference>
<comment type="caution">
    <text evidence="1">The sequence shown here is derived from an EMBL/GenBank/DDBJ whole genome shotgun (WGS) entry which is preliminary data.</text>
</comment>
<evidence type="ECO:0000313" key="1">
    <source>
        <dbReference type="EMBL" id="CAD2183124.1"/>
    </source>
</evidence>
<gene>
    <name evidence="1" type="ORF">MENT_LOCUS35393</name>
</gene>